<gene>
    <name evidence="1" type="ORF">EVAR_53745_1</name>
</gene>
<dbReference type="EMBL" id="BGZK01001743">
    <property type="protein sequence ID" value="GBP85521.1"/>
    <property type="molecule type" value="Genomic_DNA"/>
</dbReference>
<dbReference type="Proteomes" id="UP000299102">
    <property type="component" value="Unassembled WGS sequence"/>
</dbReference>
<sequence length="162" mass="18667">MDSWLYDLKEYECELRMDELSVKRLLYTDAQVNLAPSAWGLQKMVNKMNNPVKKRGMKVNGVKIRSLRSTCGVSRKDRCRKSDVREWRGFKEDLVTRVERALGILIGWIGAISSRDVRSLLDDETSYVFVARKTDRYASETFCTDDVSNVASAFPVMKTVFH</sequence>
<name>A0A4C1Z9Q7_EUMVA</name>
<evidence type="ECO:0000313" key="2">
    <source>
        <dbReference type="Proteomes" id="UP000299102"/>
    </source>
</evidence>
<evidence type="ECO:0000313" key="1">
    <source>
        <dbReference type="EMBL" id="GBP85521.1"/>
    </source>
</evidence>
<proteinExistence type="predicted"/>
<comment type="caution">
    <text evidence="1">The sequence shown here is derived from an EMBL/GenBank/DDBJ whole genome shotgun (WGS) entry which is preliminary data.</text>
</comment>
<protein>
    <submittedName>
        <fullName evidence="1">Uncharacterized protein</fullName>
    </submittedName>
</protein>
<reference evidence="1 2" key="1">
    <citation type="journal article" date="2019" name="Commun. Biol.">
        <title>The bagworm genome reveals a unique fibroin gene that provides high tensile strength.</title>
        <authorList>
            <person name="Kono N."/>
            <person name="Nakamura H."/>
            <person name="Ohtoshi R."/>
            <person name="Tomita M."/>
            <person name="Numata K."/>
            <person name="Arakawa K."/>
        </authorList>
    </citation>
    <scope>NUCLEOTIDE SEQUENCE [LARGE SCALE GENOMIC DNA]</scope>
</reference>
<accession>A0A4C1Z9Q7</accession>
<dbReference type="AlphaFoldDB" id="A0A4C1Z9Q7"/>
<keyword evidence="2" id="KW-1185">Reference proteome</keyword>
<dbReference type="OrthoDB" id="425681at2759"/>
<organism evidence="1 2">
    <name type="scientific">Eumeta variegata</name>
    <name type="common">Bagworm moth</name>
    <name type="synonym">Eumeta japonica</name>
    <dbReference type="NCBI Taxonomy" id="151549"/>
    <lineage>
        <taxon>Eukaryota</taxon>
        <taxon>Metazoa</taxon>
        <taxon>Ecdysozoa</taxon>
        <taxon>Arthropoda</taxon>
        <taxon>Hexapoda</taxon>
        <taxon>Insecta</taxon>
        <taxon>Pterygota</taxon>
        <taxon>Neoptera</taxon>
        <taxon>Endopterygota</taxon>
        <taxon>Lepidoptera</taxon>
        <taxon>Glossata</taxon>
        <taxon>Ditrysia</taxon>
        <taxon>Tineoidea</taxon>
        <taxon>Psychidae</taxon>
        <taxon>Oiketicinae</taxon>
        <taxon>Eumeta</taxon>
    </lineage>
</organism>